<accession>A0A3B0MIT7</accession>
<dbReference type="GO" id="GO:0004851">
    <property type="term" value="F:uroporphyrin-III C-methyltransferase activity"/>
    <property type="evidence" value="ECO:0007669"/>
    <property type="project" value="UniProtKB-EC"/>
</dbReference>
<sequence precursor="true">MTEQNKPNEASENPLNASKTATQSTAKNGNPHRQKRSGLFGSIIIIVLIIILGGGFYYYLHLKHQQIVNESSELQQQINELLRQQETEKQQINQLVESQSISQLDKKEYEQQLEQRVEELQAQITTLSSTDVKRWLLAQADFLAKMAGRKLWNDYDPVTAIALLKSADASLAEMNDPNFIEIRKTLNNDISGLSAIIQIDYDGIILKLNQLSSDIDNLRINDSAPDGNPMDEDSTELSNNIADWKQNLSQSWKSFSKNFITIRRRDSHETPLLAPNQDIYLRANIRAQLLIAAQAVPRHQEQIYKQSLEQVSNWIRIYFNTNDAATKAFLTEVDKLIEQPITMDIPSELKSLLLLDKALQKRIQGQIPSSPTPKPQKTQPTNEKRTNHDIKIVPPAPTEEAVKPSNKTAQEGTA</sequence>
<keyword evidence="3" id="KW-0812">Transmembrane</keyword>
<evidence type="ECO:0000256" key="3">
    <source>
        <dbReference type="SAM" id="Phobius"/>
    </source>
</evidence>
<feature type="region of interest" description="Disordered" evidence="2">
    <location>
        <begin position="364"/>
        <end position="414"/>
    </location>
</feature>
<keyword evidence="3" id="KW-0472">Membrane</keyword>
<keyword evidence="1" id="KW-0175">Coiled coil</keyword>
<feature type="region of interest" description="Disordered" evidence="2">
    <location>
        <begin position="1"/>
        <end position="33"/>
    </location>
</feature>
<keyword evidence="4" id="KW-0808">Transferase</keyword>
<dbReference type="EC" id="2.1.1.107" evidence="4"/>
<dbReference type="PANTHER" id="PTHR38043:SF1">
    <property type="entry name" value="PROTEIN HEMX"/>
    <property type="match status" value="1"/>
</dbReference>
<feature type="compositionally biased region" description="Polar residues" evidence="2">
    <location>
        <begin position="1"/>
        <end position="28"/>
    </location>
</feature>
<gene>
    <name evidence="4" type="primary">hemX</name>
    <name evidence="4" type="ORF">ARTV_2106</name>
</gene>
<organism evidence="4">
    <name type="scientific">Arsenophonus endosymbiont of Trialeurodes vaporariorum</name>
    <dbReference type="NCBI Taxonomy" id="235567"/>
    <lineage>
        <taxon>Bacteria</taxon>
        <taxon>Pseudomonadati</taxon>
        <taxon>Pseudomonadota</taxon>
        <taxon>Gammaproteobacteria</taxon>
        <taxon>Enterobacterales</taxon>
        <taxon>Morganellaceae</taxon>
        <taxon>Arsenophonus</taxon>
    </lineage>
</organism>
<proteinExistence type="predicted"/>
<feature type="coiled-coil region" evidence="1">
    <location>
        <begin position="64"/>
        <end position="130"/>
    </location>
</feature>
<keyword evidence="4" id="KW-0489">Methyltransferase</keyword>
<dbReference type="AlphaFoldDB" id="A0A3B0MIT7"/>
<dbReference type="NCBIfam" id="NF008173">
    <property type="entry name" value="PRK10920.1"/>
    <property type="match status" value="1"/>
</dbReference>
<feature type="compositionally biased region" description="Polar residues" evidence="2">
    <location>
        <begin position="405"/>
        <end position="414"/>
    </location>
</feature>
<dbReference type="GO" id="GO:0032259">
    <property type="term" value="P:methylation"/>
    <property type="evidence" value="ECO:0007669"/>
    <property type="project" value="UniProtKB-KW"/>
</dbReference>
<feature type="transmembrane region" description="Helical" evidence="3">
    <location>
        <begin position="39"/>
        <end position="60"/>
    </location>
</feature>
<reference evidence="4" key="1">
    <citation type="submission" date="2018-04" db="EMBL/GenBank/DDBJ databases">
        <authorList>
            <person name="Go L.Y."/>
            <person name="Mitchell J.A."/>
        </authorList>
    </citation>
    <scope>NUCLEOTIDE SEQUENCE</scope>
    <source>
        <strain evidence="4">ARTV</strain>
    </source>
</reference>
<dbReference type="InterPro" id="IPR007470">
    <property type="entry name" value="HemX"/>
</dbReference>
<evidence type="ECO:0000256" key="2">
    <source>
        <dbReference type="SAM" id="MobiDB-lite"/>
    </source>
</evidence>
<protein>
    <submittedName>
        <fullName evidence="4">Uroporphyrinogen-III C-methyltransferase</fullName>
        <ecNumber evidence="4">2.1.1.107</ecNumber>
    </submittedName>
</protein>
<name>A0A3B0MIT7_9GAMM</name>
<evidence type="ECO:0000256" key="1">
    <source>
        <dbReference type="SAM" id="Coils"/>
    </source>
</evidence>
<dbReference type="EMBL" id="UFQR01000008">
    <property type="protein sequence ID" value="SSW95929.1"/>
    <property type="molecule type" value="Genomic_DNA"/>
</dbReference>
<dbReference type="Pfam" id="PF04375">
    <property type="entry name" value="HemX"/>
    <property type="match status" value="1"/>
</dbReference>
<dbReference type="PANTHER" id="PTHR38043">
    <property type="entry name" value="PROTEIN HEMX"/>
    <property type="match status" value="1"/>
</dbReference>
<keyword evidence="3" id="KW-1133">Transmembrane helix</keyword>
<evidence type="ECO:0000313" key="4">
    <source>
        <dbReference type="EMBL" id="SSW95929.1"/>
    </source>
</evidence>
<feature type="compositionally biased region" description="Basic and acidic residues" evidence="2">
    <location>
        <begin position="382"/>
        <end position="391"/>
    </location>
</feature>